<dbReference type="NCBIfam" id="TIGR03084">
    <property type="entry name" value="TIGR03084 family metal-binding protein"/>
    <property type="match status" value="1"/>
</dbReference>
<name>A0A931B9G1_9ACTN</name>
<dbReference type="Pfam" id="PF11716">
    <property type="entry name" value="MDMPI_N"/>
    <property type="match status" value="1"/>
</dbReference>
<evidence type="ECO:0000313" key="3">
    <source>
        <dbReference type="EMBL" id="MBF9069330.1"/>
    </source>
</evidence>
<feature type="compositionally biased region" description="Low complexity" evidence="1">
    <location>
        <begin position="283"/>
        <end position="292"/>
    </location>
</feature>
<organism evidence="3 4">
    <name type="scientific">Streptacidiphilus fuscans</name>
    <dbReference type="NCBI Taxonomy" id="2789292"/>
    <lineage>
        <taxon>Bacteria</taxon>
        <taxon>Bacillati</taxon>
        <taxon>Actinomycetota</taxon>
        <taxon>Actinomycetes</taxon>
        <taxon>Kitasatosporales</taxon>
        <taxon>Streptomycetaceae</taxon>
        <taxon>Streptacidiphilus</taxon>
    </lineage>
</organism>
<gene>
    <name evidence="3" type="ORF">I2501_14995</name>
</gene>
<dbReference type="InterPro" id="IPR017518">
    <property type="entry name" value="CHP03084"/>
</dbReference>
<evidence type="ECO:0000313" key="4">
    <source>
        <dbReference type="Proteomes" id="UP000657385"/>
    </source>
</evidence>
<evidence type="ECO:0000259" key="2">
    <source>
        <dbReference type="Pfam" id="PF11716"/>
    </source>
</evidence>
<dbReference type="InterPro" id="IPR017517">
    <property type="entry name" value="Maleyloyr_isom"/>
</dbReference>
<reference evidence="3" key="1">
    <citation type="submission" date="2020-11" db="EMBL/GenBank/DDBJ databases">
        <title>Isolation and identification of active actinomycetes.</title>
        <authorList>
            <person name="Yu B."/>
        </authorList>
    </citation>
    <scope>NUCLEOTIDE SEQUENCE</scope>
    <source>
        <strain evidence="3">NEAU-YB345</strain>
    </source>
</reference>
<dbReference type="InterPro" id="IPR024344">
    <property type="entry name" value="MDMPI_metal-binding"/>
</dbReference>
<feature type="domain" description="Mycothiol-dependent maleylpyruvate isomerase metal-binding" evidence="2">
    <location>
        <begin position="14"/>
        <end position="145"/>
    </location>
</feature>
<dbReference type="Gene3D" id="1.20.120.450">
    <property type="entry name" value="dinb family like domain"/>
    <property type="match status" value="1"/>
</dbReference>
<dbReference type="SUPFAM" id="SSF109854">
    <property type="entry name" value="DinB/YfiT-like putative metalloenzymes"/>
    <property type="match status" value="1"/>
</dbReference>
<accession>A0A931B9G1</accession>
<feature type="region of interest" description="Disordered" evidence="1">
    <location>
        <begin position="254"/>
        <end position="292"/>
    </location>
</feature>
<dbReference type="AlphaFoldDB" id="A0A931B9G1"/>
<dbReference type="RefSeq" id="WP_196194475.1">
    <property type="nucleotide sequence ID" value="NZ_JADPRT010000005.1"/>
</dbReference>
<sequence>MADPRPILADLDTESRLLDAVVADEKTDWATPTPAEGWTVAHQIAHLAWTDAKALLAVRTPEAFAEERVRALEAGDAYVDACAREWAARPRERLLAQWRAGREELAQALSAAAPELRLPWYGPPMSAASMATARLMETWAHSQDVHDALGLVREPTNRLRHIARLGVRTRDFAFAVHGLTPPAAEFRVELRAPGGGEGVWGYGPDDADQQVSGSALYFCLLVTQRRALADTDLHAVGPDAATWLRIAQAFAGPPGAGRGSSGHGRSGRGGSGHGSSGRGGPAGTAAGTGEDA</sequence>
<protein>
    <submittedName>
        <fullName evidence="3">TIGR03084 family protein</fullName>
    </submittedName>
</protein>
<dbReference type="GO" id="GO:0046872">
    <property type="term" value="F:metal ion binding"/>
    <property type="evidence" value="ECO:0007669"/>
    <property type="project" value="InterPro"/>
</dbReference>
<dbReference type="InterPro" id="IPR034660">
    <property type="entry name" value="DinB/YfiT-like"/>
</dbReference>
<keyword evidence="4" id="KW-1185">Reference proteome</keyword>
<dbReference type="EMBL" id="JADPRT010000005">
    <property type="protein sequence ID" value="MBF9069330.1"/>
    <property type="molecule type" value="Genomic_DNA"/>
</dbReference>
<dbReference type="Proteomes" id="UP000657385">
    <property type="component" value="Unassembled WGS sequence"/>
</dbReference>
<feature type="compositionally biased region" description="Gly residues" evidence="1">
    <location>
        <begin position="254"/>
        <end position="282"/>
    </location>
</feature>
<comment type="caution">
    <text evidence="3">The sequence shown here is derived from an EMBL/GenBank/DDBJ whole genome shotgun (WGS) entry which is preliminary data.</text>
</comment>
<proteinExistence type="predicted"/>
<dbReference type="NCBIfam" id="TIGR03083">
    <property type="entry name" value="maleylpyruvate isomerase family mycothiol-dependent enzyme"/>
    <property type="match status" value="1"/>
</dbReference>
<evidence type="ECO:0000256" key="1">
    <source>
        <dbReference type="SAM" id="MobiDB-lite"/>
    </source>
</evidence>